<accession>B9LRI9</accession>
<name>B9LRI9_HALLT</name>
<evidence type="ECO:0000313" key="1">
    <source>
        <dbReference type="EMBL" id="ACM55812.1"/>
    </source>
</evidence>
<gene>
    <name evidence="1" type="ordered locus">Hlac_0207</name>
</gene>
<dbReference type="GO" id="GO:0008168">
    <property type="term" value="F:methyltransferase activity"/>
    <property type="evidence" value="ECO:0007669"/>
    <property type="project" value="UniProtKB-KW"/>
</dbReference>
<dbReference type="SUPFAM" id="SSF53335">
    <property type="entry name" value="S-adenosyl-L-methionine-dependent methyltransferases"/>
    <property type="match status" value="1"/>
</dbReference>
<reference evidence="1 2" key="1">
    <citation type="journal article" date="2016" name="Stand. Genomic Sci.">
        <title>Complete genome sequence of the Antarctic Halorubrum lacusprofundi type strain ACAM 34.</title>
        <authorList>
            <person name="Anderson I.J."/>
            <person name="DasSarma P."/>
            <person name="Lucas S."/>
            <person name="Copeland A."/>
            <person name="Lapidus A."/>
            <person name="Del Rio T.G."/>
            <person name="Tice H."/>
            <person name="Dalin E."/>
            <person name="Bruce D.C."/>
            <person name="Goodwin L."/>
            <person name="Pitluck S."/>
            <person name="Sims D."/>
            <person name="Brettin T.S."/>
            <person name="Detter J.C."/>
            <person name="Han C.S."/>
            <person name="Larimer F."/>
            <person name="Hauser L."/>
            <person name="Land M."/>
            <person name="Ivanova N."/>
            <person name="Richardson P."/>
            <person name="Cavicchioli R."/>
            <person name="DasSarma S."/>
            <person name="Woese C.R."/>
            <person name="Kyrpides N.C."/>
        </authorList>
    </citation>
    <scope>NUCLEOTIDE SEQUENCE [LARGE SCALE GENOMIC DNA]</scope>
    <source>
        <strain evidence="2">ATCC 49239 / DSM 5036 / JCM 8891 / ACAM 34</strain>
    </source>
</reference>
<organism evidence="1 2">
    <name type="scientific">Halorubrum lacusprofundi (strain ATCC 49239 / DSM 5036 / JCM 8891 / ACAM 34)</name>
    <dbReference type="NCBI Taxonomy" id="416348"/>
    <lineage>
        <taxon>Archaea</taxon>
        <taxon>Methanobacteriati</taxon>
        <taxon>Methanobacteriota</taxon>
        <taxon>Stenosarchaea group</taxon>
        <taxon>Halobacteria</taxon>
        <taxon>Halobacteriales</taxon>
        <taxon>Haloferacaceae</taxon>
        <taxon>Halorubrum</taxon>
    </lineage>
</organism>
<keyword evidence="1" id="KW-0489">Methyltransferase</keyword>
<dbReference type="InterPro" id="IPR029063">
    <property type="entry name" value="SAM-dependent_MTases_sf"/>
</dbReference>
<keyword evidence="1" id="KW-0808">Transferase</keyword>
<proteinExistence type="predicted"/>
<dbReference type="HOGENOM" id="CLU_2645750_0_0_2"/>
<protein>
    <submittedName>
        <fullName evidence="1">S-adenosylmethionine-dependent methyltransferase 3-like protein</fullName>
    </submittedName>
</protein>
<keyword evidence="2" id="KW-1185">Reference proteome</keyword>
<dbReference type="KEGG" id="hla:Hlac_0207"/>
<evidence type="ECO:0000313" key="2">
    <source>
        <dbReference type="Proteomes" id="UP000000740"/>
    </source>
</evidence>
<dbReference type="eggNOG" id="arCOG01782">
    <property type="taxonomic scope" value="Archaea"/>
</dbReference>
<dbReference type="EMBL" id="CP001365">
    <property type="protein sequence ID" value="ACM55812.1"/>
    <property type="molecule type" value="Genomic_DNA"/>
</dbReference>
<dbReference type="Gene3D" id="3.40.50.150">
    <property type="entry name" value="Vaccinia Virus protein VP39"/>
    <property type="match status" value="1"/>
</dbReference>
<dbReference type="GO" id="GO:0032259">
    <property type="term" value="P:methylation"/>
    <property type="evidence" value="ECO:0007669"/>
    <property type="project" value="UniProtKB-KW"/>
</dbReference>
<sequence>MDDVATTYVARHDPNGSDAAPIDDLLAGFPSDPAVLDVGCGDGARTLANLTAGSVGLDVSRRGLAPAGEIRGLEDY</sequence>
<dbReference type="Proteomes" id="UP000000740">
    <property type="component" value="Chromosome 1"/>
</dbReference>
<dbReference type="AlphaFoldDB" id="B9LRI9"/>